<dbReference type="KEGG" id="ksn:43590198"/>
<sequence length="391" mass="42822">MAITTNKFPHLAGSTQLGALTIRNKTIMASLTRNRSVPTTIPNDVNVEYYTQRAKESGAGLILSEGTLIAQQGTEWPHAPGIWDEEHAAGWKKVTDAVHAEGNQIVAQLWHTGRVCHTDMDEQKKSGDPVWGPSNVPARGGEGTFRHLPGKPGHIVPTALPDPTYVLDQYTHAAKMAKLAGFDGVEIHSANGYLIDQFLSDIANIRTDKWGGSVENRIRFGLEAVKRAIDVWGADRVGIKLSPGGGYNDAYNSTKEGRIETFKAYITELDTLGLAYIQLSNYNEWGDPKHGGVPQGYALDMISTFGDLLKNTKFIVNGDYTAESAEKVLAETHAEAVVFGRAYIGNPDFYQRVQEGTPLNEDVMQLYYGGKDGDIRAGYTDYPFSPEVFAN</sequence>
<evidence type="ECO:0000313" key="2">
    <source>
        <dbReference type="Proteomes" id="UP000322225"/>
    </source>
</evidence>
<dbReference type="Pfam" id="PF00724">
    <property type="entry name" value="Oxidored_FMN"/>
    <property type="match status" value="1"/>
</dbReference>
<keyword evidence="2" id="KW-1185">Reference proteome</keyword>
<accession>A0A5M6BV24</accession>
<gene>
    <name evidence="1" type="ORF">CI109_102778</name>
</gene>
<evidence type="ECO:0000313" key="1">
    <source>
        <dbReference type="EMBL" id="WWD18328.1"/>
    </source>
</evidence>
<dbReference type="InterPro" id="IPR013785">
    <property type="entry name" value="Aldolase_TIM"/>
</dbReference>
<protein>
    <submittedName>
        <fullName evidence="1">Uncharacterized protein</fullName>
    </submittedName>
</protein>
<proteinExistence type="predicted"/>
<dbReference type="SUPFAM" id="SSF51395">
    <property type="entry name" value="FMN-linked oxidoreductases"/>
    <property type="match status" value="1"/>
</dbReference>
<dbReference type="GO" id="GO:0016491">
    <property type="term" value="F:oxidoreductase activity"/>
    <property type="evidence" value="ECO:0007669"/>
    <property type="project" value="InterPro"/>
</dbReference>
<dbReference type="PANTHER" id="PTHR22893:SF91">
    <property type="entry name" value="NADPH DEHYDROGENASE 2-RELATED"/>
    <property type="match status" value="1"/>
</dbReference>
<dbReference type="Proteomes" id="UP000322225">
    <property type="component" value="Chromosome 5"/>
</dbReference>
<dbReference type="InterPro" id="IPR045247">
    <property type="entry name" value="Oye-like"/>
</dbReference>
<name>A0A5M6BV24_9TREE</name>
<dbReference type="CDD" id="cd02933">
    <property type="entry name" value="OYE_like_FMN"/>
    <property type="match status" value="1"/>
</dbReference>
<dbReference type="PANTHER" id="PTHR22893">
    <property type="entry name" value="NADH OXIDOREDUCTASE-RELATED"/>
    <property type="match status" value="1"/>
</dbReference>
<dbReference type="GeneID" id="43590198"/>
<organism evidence="1 2">
    <name type="scientific">Kwoniella shandongensis</name>
    <dbReference type="NCBI Taxonomy" id="1734106"/>
    <lineage>
        <taxon>Eukaryota</taxon>
        <taxon>Fungi</taxon>
        <taxon>Dikarya</taxon>
        <taxon>Basidiomycota</taxon>
        <taxon>Agaricomycotina</taxon>
        <taxon>Tremellomycetes</taxon>
        <taxon>Tremellales</taxon>
        <taxon>Cryptococcaceae</taxon>
        <taxon>Kwoniella</taxon>
    </lineage>
</organism>
<dbReference type="RefSeq" id="XP_031859626.1">
    <property type="nucleotide sequence ID" value="XM_032006045.1"/>
</dbReference>
<dbReference type="InterPro" id="IPR001155">
    <property type="entry name" value="OxRdtase_FMN_N"/>
</dbReference>
<dbReference type="GO" id="GO:0010181">
    <property type="term" value="F:FMN binding"/>
    <property type="evidence" value="ECO:0007669"/>
    <property type="project" value="InterPro"/>
</dbReference>
<dbReference type="AlphaFoldDB" id="A0A5M6BV24"/>
<dbReference type="OrthoDB" id="276546at2759"/>
<reference evidence="1" key="1">
    <citation type="submission" date="2017-08" db="EMBL/GenBank/DDBJ databases">
        <authorList>
            <person name="Cuomo C."/>
            <person name="Billmyre B."/>
            <person name="Heitman J."/>
        </authorList>
    </citation>
    <scope>NUCLEOTIDE SEQUENCE</scope>
    <source>
        <strain evidence="1">CBS 12478</strain>
    </source>
</reference>
<dbReference type="Gene3D" id="3.20.20.70">
    <property type="entry name" value="Aldolase class I"/>
    <property type="match status" value="1"/>
</dbReference>
<dbReference type="EMBL" id="CP144055">
    <property type="protein sequence ID" value="WWD18328.1"/>
    <property type="molecule type" value="Genomic_DNA"/>
</dbReference>
<reference evidence="1" key="2">
    <citation type="submission" date="2024-01" db="EMBL/GenBank/DDBJ databases">
        <title>Comparative genomics of Cryptococcus and Kwoniella reveals pathogenesis evolution and contrasting modes of karyotype evolution via chromosome fusion or intercentromeric recombination.</title>
        <authorList>
            <person name="Coelho M.A."/>
            <person name="David-Palma M."/>
            <person name="Shea T."/>
            <person name="Bowers K."/>
            <person name="McGinley-Smith S."/>
            <person name="Mohammad A.W."/>
            <person name="Gnirke A."/>
            <person name="Yurkov A.M."/>
            <person name="Nowrousian M."/>
            <person name="Sun S."/>
            <person name="Cuomo C.A."/>
            <person name="Heitman J."/>
        </authorList>
    </citation>
    <scope>NUCLEOTIDE SEQUENCE</scope>
    <source>
        <strain evidence="1">CBS 12478</strain>
    </source>
</reference>